<reference evidence="2" key="1">
    <citation type="thesis" date="2020" institute="ProQuest LLC" country="789 East Eisenhower Parkway, Ann Arbor, MI, USA">
        <title>Comparative Genomics and Chromosome Evolution.</title>
        <authorList>
            <person name="Mudd A.B."/>
        </authorList>
    </citation>
    <scope>NUCLEOTIDE SEQUENCE</scope>
    <source>
        <strain evidence="2">Female2</strain>
        <tissue evidence="2">Blood</tissue>
    </source>
</reference>
<dbReference type="Proteomes" id="UP000812440">
    <property type="component" value="Chromosome 6"/>
</dbReference>
<comment type="caution">
    <text evidence="2">The sequence shown here is derived from an EMBL/GenBank/DDBJ whole genome shotgun (WGS) entry which is preliminary data.</text>
</comment>
<evidence type="ECO:0000313" key="2">
    <source>
        <dbReference type="EMBL" id="KAG8452725.1"/>
    </source>
</evidence>
<dbReference type="CDD" id="cd00229">
    <property type="entry name" value="SGNH_hydrolase"/>
    <property type="match status" value="1"/>
</dbReference>
<gene>
    <name evidence="2" type="ORF">GDO86_004498</name>
    <name evidence="1" type="ORF">GDO86_011117</name>
</gene>
<dbReference type="Proteomes" id="UP000812440">
    <property type="component" value="Chromosome 2"/>
</dbReference>
<dbReference type="EMBL" id="JAACNH010000005">
    <property type="protein sequence ID" value="KAG8442193.1"/>
    <property type="molecule type" value="Genomic_DNA"/>
</dbReference>
<dbReference type="SUPFAM" id="SSF52266">
    <property type="entry name" value="SGNH hydrolase"/>
    <property type="match status" value="1"/>
</dbReference>
<keyword evidence="3" id="KW-1185">Reference proteome</keyword>
<name>A0A8T2K5E6_9PIPI</name>
<dbReference type="Gene3D" id="3.40.50.1110">
    <property type="entry name" value="SGNH hydrolase"/>
    <property type="match status" value="1"/>
</dbReference>
<evidence type="ECO:0000313" key="1">
    <source>
        <dbReference type="EMBL" id="KAG8442193.1"/>
    </source>
</evidence>
<proteinExistence type="predicted"/>
<dbReference type="AlphaFoldDB" id="A0A8T2K5E6"/>
<organism evidence="2 3">
    <name type="scientific">Hymenochirus boettgeri</name>
    <name type="common">Congo dwarf clawed frog</name>
    <dbReference type="NCBI Taxonomy" id="247094"/>
    <lineage>
        <taxon>Eukaryota</taxon>
        <taxon>Metazoa</taxon>
        <taxon>Chordata</taxon>
        <taxon>Craniata</taxon>
        <taxon>Vertebrata</taxon>
        <taxon>Euteleostomi</taxon>
        <taxon>Amphibia</taxon>
        <taxon>Batrachia</taxon>
        <taxon>Anura</taxon>
        <taxon>Pipoidea</taxon>
        <taxon>Pipidae</taxon>
        <taxon>Pipinae</taxon>
        <taxon>Hymenochirus</taxon>
    </lineage>
</organism>
<protein>
    <recommendedName>
        <fullName evidence="4">SGNH hydrolase-type esterase domain-containing protein</fullName>
    </recommendedName>
</protein>
<evidence type="ECO:0008006" key="4">
    <source>
        <dbReference type="Google" id="ProtNLM"/>
    </source>
</evidence>
<dbReference type="OrthoDB" id="9909727at2759"/>
<dbReference type="InterPro" id="IPR036514">
    <property type="entry name" value="SGNH_hydro_sf"/>
</dbReference>
<dbReference type="EMBL" id="JAACNH010000002">
    <property type="protein sequence ID" value="KAG8452725.1"/>
    <property type="molecule type" value="Genomic_DNA"/>
</dbReference>
<evidence type="ECO:0000313" key="3">
    <source>
        <dbReference type="Proteomes" id="UP000812440"/>
    </source>
</evidence>
<accession>A0A8T2K5E6</accession>
<sequence length="212" mass="23767">MVQASVAPSTWLNHGNKQVVVWLIGHSYLFWAARRAEIRPGGRNLGFTAAALEWKGIRGMSWWQVLPEAVEISRRDRGPLVLVIHAAGNDLCRSRLSDLMTLMKADISRIRGFFNEVVLVWSEIVPRVVWQGARDPAAIERARRVVNTRISRFVRSLGGVVIRHRQLEGDNRSLMRPDGIHLNEIGLDIFLSGLQDGIDQALFLLSGGRSSV</sequence>